<evidence type="ECO:0000256" key="3">
    <source>
        <dbReference type="ARBA" id="ARBA00022801"/>
    </source>
</evidence>
<sequence length="416" mass="45207">MGLTAIVNKDGRPGGLLRLAAMLCLITALFASFCASASAAEAPIHGTAFSITGDASRMRVAMNFDREPNIRWFLLRAPHRMVIDLPDTRLALDPKALKSHGLIKTVRYGTVAHGASRLIITGEGPFVVDRVDVLKNEDDSGYRVTADIKAASEREFAEALSVQAQTTGSTVSTDKGARIGKAADERHRFTVVIDPGHGGIDGGAESPDGTIEKDVTLAFAAQLRDKLAATGRYDVFMTRDSDIFLGLDERVDIARRHAADLFISIHADTIRVKSLRGATVYTVSDKASDAESEALANRENLSDQLAGIEVKEERREVADILIDLIRRETHKFSMRFADTLVHKLSDVIGMINNPHRYAGFRVLKAPDVPSVLVELGYLSNAKDEAQLNDPAWRDKTAQSIADAIALFATRRTAMGG</sequence>
<gene>
    <name evidence="6" type="ORF">BFN67_13115</name>
</gene>
<evidence type="ECO:0000313" key="6">
    <source>
        <dbReference type="EMBL" id="OQM76573.1"/>
    </source>
</evidence>
<organism evidence="6 7">
    <name type="scientific">Manganibacter manganicus</name>
    <dbReference type="NCBI Taxonomy" id="1873176"/>
    <lineage>
        <taxon>Bacteria</taxon>
        <taxon>Pseudomonadati</taxon>
        <taxon>Pseudomonadota</taxon>
        <taxon>Alphaproteobacteria</taxon>
        <taxon>Hyphomicrobiales</taxon>
        <taxon>Phyllobacteriaceae</taxon>
        <taxon>Manganibacter</taxon>
    </lineage>
</organism>
<dbReference type="InterPro" id="IPR021731">
    <property type="entry name" value="AMIN_dom"/>
</dbReference>
<dbReference type="GO" id="GO:0009253">
    <property type="term" value="P:peptidoglycan catabolic process"/>
    <property type="evidence" value="ECO:0007669"/>
    <property type="project" value="InterPro"/>
</dbReference>
<evidence type="ECO:0000259" key="5">
    <source>
        <dbReference type="SMART" id="SM00646"/>
    </source>
</evidence>
<name>A0A1V8RTV7_9HYPH</name>
<dbReference type="PANTHER" id="PTHR30404:SF0">
    <property type="entry name" value="N-ACETYLMURAMOYL-L-ALANINE AMIDASE AMIC"/>
    <property type="match status" value="1"/>
</dbReference>
<protein>
    <recommendedName>
        <fullName evidence="2">N-acetylmuramoyl-L-alanine amidase</fullName>
        <ecNumber evidence="2">3.5.1.28</ecNumber>
    </recommendedName>
</protein>
<dbReference type="EC" id="3.5.1.28" evidence="2"/>
<reference evidence="6 7" key="1">
    <citation type="journal article" date="2016" name="Int. J. Syst. Evol. Microbiol.">
        <title>Pseudaminobacter manganicus sp. nov., isolated from sludge of a manganese mine.</title>
        <authorList>
            <person name="Li J."/>
            <person name="Huang J."/>
            <person name="Liao S."/>
            <person name="Wang G."/>
        </authorList>
    </citation>
    <scope>NUCLEOTIDE SEQUENCE [LARGE SCALE GENOMIC DNA]</scope>
    <source>
        <strain evidence="6 7">JH-7</strain>
    </source>
</reference>
<keyword evidence="3" id="KW-0378">Hydrolase</keyword>
<feature type="chain" id="PRO_5013320206" description="N-acetylmuramoyl-L-alanine amidase" evidence="4">
    <location>
        <begin position="40"/>
        <end position="416"/>
    </location>
</feature>
<dbReference type="GO" id="GO:0008745">
    <property type="term" value="F:N-acetylmuramoyl-L-alanine amidase activity"/>
    <property type="evidence" value="ECO:0007669"/>
    <property type="project" value="UniProtKB-EC"/>
</dbReference>
<comment type="caution">
    <text evidence="6">The sequence shown here is derived from an EMBL/GenBank/DDBJ whole genome shotgun (WGS) entry which is preliminary data.</text>
</comment>
<dbReference type="OrthoDB" id="9806267at2"/>
<dbReference type="RefSeq" id="WP_080918585.1">
    <property type="nucleotide sequence ID" value="NZ_MDET01000006.1"/>
</dbReference>
<dbReference type="PANTHER" id="PTHR30404">
    <property type="entry name" value="N-ACETYLMURAMOYL-L-ALANINE AMIDASE"/>
    <property type="match status" value="1"/>
</dbReference>
<feature type="domain" description="MurNAc-LAA" evidence="5">
    <location>
        <begin position="251"/>
        <end position="405"/>
    </location>
</feature>
<proteinExistence type="predicted"/>
<dbReference type="AlphaFoldDB" id="A0A1V8RTV7"/>
<feature type="signal peptide" evidence="4">
    <location>
        <begin position="1"/>
        <end position="39"/>
    </location>
</feature>
<keyword evidence="7" id="KW-1185">Reference proteome</keyword>
<evidence type="ECO:0000256" key="1">
    <source>
        <dbReference type="ARBA" id="ARBA00001561"/>
    </source>
</evidence>
<dbReference type="SMART" id="SM00646">
    <property type="entry name" value="Ami_3"/>
    <property type="match status" value="1"/>
</dbReference>
<evidence type="ECO:0000313" key="7">
    <source>
        <dbReference type="Proteomes" id="UP000191905"/>
    </source>
</evidence>
<dbReference type="Gene3D" id="3.40.630.40">
    <property type="entry name" value="Zn-dependent exopeptidases"/>
    <property type="match status" value="1"/>
</dbReference>
<dbReference type="Proteomes" id="UP000191905">
    <property type="component" value="Unassembled WGS sequence"/>
</dbReference>
<dbReference type="Pfam" id="PF11741">
    <property type="entry name" value="AMIN"/>
    <property type="match status" value="1"/>
</dbReference>
<dbReference type="InterPro" id="IPR002508">
    <property type="entry name" value="MurNAc-LAA_cat"/>
</dbReference>
<keyword evidence="4" id="KW-0732">Signal</keyword>
<evidence type="ECO:0000256" key="2">
    <source>
        <dbReference type="ARBA" id="ARBA00011901"/>
    </source>
</evidence>
<comment type="catalytic activity">
    <reaction evidence="1">
        <text>Hydrolyzes the link between N-acetylmuramoyl residues and L-amino acid residues in certain cell-wall glycopeptides.</text>
        <dbReference type="EC" id="3.5.1.28"/>
    </reaction>
</comment>
<dbReference type="InterPro" id="IPR050695">
    <property type="entry name" value="N-acetylmuramoyl_amidase_3"/>
</dbReference>
<evidence type="ECO:0000256" key="4">
    <source>
        <dbReference type="SAM" id="SignalP"/>
    </source>
</evidence>
<dbReference type="EMBL" id="MDET01000006">
    <property type="protein sequence ID" value="OQM76573.1"/>
    <property type="molecule type" value="Genomic_DNA"/>
</dbReference>
<dbReference type="SUPFAM" id="SSF53187">
    <property type="entry name" value="Zn-dependent exopeptidases"/>
    <property type="match status" value="1"/>
</dbReference>
<dbReference type="STRING" id="1873176.BFN67_13115"/>
<dbReference type="GO" id="GO:0030288">
    <property type="term" value="C:outer membrane-bounded periplasmic space"/>
    <property type="evidence" value="ECO:0007669"/>
    <property type="project" value="TreeGrafter"/>
</dbReference>
<accession>A0A1V8RTV7</accession>
<dbReference type="CDD" id="cd02696">
    <property type="entry name" value="MurNAc-LAA"/>
    <property type="match status" value="1"/>
</dbReference>
<dbReference type="Pfam" id="PF01520">
    <property type="entry name" value="Amidase_3"/>
    <property type="match status" value="1"/>
</dbReference>
<dbReference type="Gene3D" id="2.60.40.3500">
    <property type="match status" value="1"/>
</dbReference>